<keyword evidence="4" id="KW-1003">Cell membrane</keyword>
<evidence type="ECO:0000256" key="3">
    <source>
        <dbReference type="ARBA" id="ARBA00022448"/>
    </source>
</evidence>
<sequence>MTKENKRKASRFPGIMILLLLLIVLMFFITLGTGVITISPSDVIRTILGNGTDRQELVLFDIRLPRIILAFLVGTGLAVSGVILQGITQNDLAEPGILGINTGAGFAVVLFIFFIQDSIGGVFSVFIMPLFALAGALLAAFLIYILAWKNGVNPIRLVLVGIGINAGFSAALAILQLKMNPQDFRQATVWLSGDIWSADWTFVLALLPWILILVPLALQKSNILNVLRLGDDIAAGLGVKVERDRRLLLIIAVSLAGASVAAGGAITFLGLVIPHIARKVIGPLHHYIIPVSALMGGLLLMVSDTIGRNVMTPTEIPVGIVVAILSAPYFVYLLMKEN</sequence>
<feature type="transmembrane region" description="Helical" evidence="8">
    <location>
        <begin position="247"/>
        <end position="272"/>
    </location>
</feature>
<feature type="transmembrane region" description="Helical" evidence="8">
    <location>
        <begin position="314"/>
        <end position="335"/>
    </location>
</feature>
<keyword evidence="10" id="KW-1185">Reference proteome</keyword>
<dbReference type="SUPFAM" id="SSF81345">
    <property type="entry name" value="ABC transporter involved in vitamin B12 uptake, BtuC"/>
    <property type="match status" value="1"/>
</dbReference>
<evidence type="ECO:0000256" key="6">
    <source>
        <dbReference type="ARBA" id="ARBA00022989"/>
    </source>
</evidence>
<dbReference type="CDD" id="cd06550">
    <property type="entry name" value="TM_ABC_iron-siderophores_like"/>
    <property type="match status" value="1"/>
</dbReference>
<feature type="transmembrane region" description="Helical" evidence="8">
    <location>
        <begin position="195"/>
        <end position="218"/>
    </location>
</feature>
<keyword evidence="6 8" id="KW-1133">Transmembrane helix</keyword>
<protein>
    <submittedName>
        <fullName evidence="9">FecCD family ABC transporter permease</fullName>
    </submittedName>
</protein>
<feature type="transmembrane region" description="Helical" evidence="8">
    <location>
        <begin position="12"/>
        <end position="38"/>
    </location>
</feature>
<dbReference type="Gene3D" id="1.10.3470.10">
    <property type="entry name" value="ABC transporter involved in vitamin B12 uptake, BtuC"/>
    <property type="match status" value="1"/>
</dbReference>
<dbReference type="InterPro" id="IPR037294">
    <property type="entry name" value="ABC_BtuC-like"/>
</dbReference>
<organism evidence="9 10">
    <name type="scientific">Lentibacillus juripiscarius</name>
    <dbReference type="NCBI Taxonomy" id="257446"/>
    <lineage>
        <taxon>Bacteria</taxon>
        <taxon>Bacillati</taxon>
        <taxon>Bacillota</taxon>
        <taxon>Bacilli</taxon>
        <taxon>Bacillales</taxon>
        <taxon>Bacillaceae</taxon>
        <taxon>Lentibacillus</taxon>
    </lineage>
</organism>
<evidence type="ECO:0000256" key="5">
    <source>
        <dbReference type="ARBA" id="ARBA00022692"/>
    </source>
</evidence>
<dbReference type="EMBL" id="JBHUNA010000028">
    <property type="protein sequence ID" value="MFD2761757.1"/>
    <property type="molecule type" value="Genomic_DNA"/>
</dbReference>
<dbReference type="PANTHER" id="PTHR30472:SF64">
    <property type="entry name" value="IRON(3+)-HYDROXAMATE IMPORT SYSTEM PERMEASE PROTEIN FHUG"/>
    <property type="match status" value="1"/>
</dbReference>
<evidence type="ECO:0000256" key="8">
    <source>
        <dbReference type="SAM" id="Phobius"/>
    </source>
</evidence>
<dbReference type="Pfam" id="PF01032">
    <property type="entry name" value="FecCD"/>
    <property type="match status" value="1"/>
</dbReference>
<feature type="transmembrane region" description="Helical" evidence="8">
    <location>
        <begin position="284"/>
        <end position="302"/>
    </location>
</feature>
<feature type="transmembrane region" description="Helical" evidence="8">
    <location>
        <begin position="157"/>
        <end position="175"/>
    </location>
</feature>
<feature type="transmembrane region" description="Helical" evidence="8">
    <location>
        <begin position="67"/>
        <end position="84"/>
    </location>
</feature>
<accession>A0ABW5V6S7</accession>
<dbReference type="Proteomes" id="UP001597502">
    <property type="component" value="Unassembled WGS sequence"/>
</dbReference>
<evidence type="ECO:0000256" key="4">
    <source>
        <dbReference type="ARBA" id="ARBA00022475"/>
    </source>
</evidence>
<feature type="transmembrane region" description="Helical" evidence="8">
    <location>
        <begin position="96"/>
        <end position="115"/>
    </location>
</feature>
<dbReference type="RefSeq" id="WP_382394582.1">
    <property type="nucleotide sequence ID" value="NZ_JBHUNA010000028.1"/>
</dbReference>
<evidence type="ECO:0000256" key="2">
    <source>
        <dbReference type="ARBA" id="ARBA00007935"/>
    </source>
</evidence>
<dbReference type="PANTHER" id="PTHR30472">
    <property type="entry name" value="FERRIC ENTEROBACTIN TRANSPORT SYSTEM PERMEASE PROTEIN"/>
    <property type="match status" value="1"/>
</dbReference>
<comment type="subcellular location">
    <subcellularLocation>
        <location evidence="1">Cell membrane</location>
        <topology evidence="1">Multi-pass membrane protein</topology>
    </subcellularLocation>
</comment>
<evidence type="ECO:0000256" key="1">
    <source>
        <dbReference type="ARBA" id="ARBA00004651"/>
    </source>
</evidence>
<evidence type="ECO:0000313" key="9">
    <source>
        <dbReference type="EMBL" id="MFD2761757.1"/>
    </source>
</evidence>
<evidence type="ECO:0000256" key="7">
    <source>
        <dbReference type="ARBA" id="ARBA00023136"/>
    </source>
</evidence>
<gene>
    <name evidence="9" type="ORF">ACFSUO_12430</name>
</gene>
<proteinExistence type="inferred from homology"/>
<comment type="caution">
    <text evidence="9">The sequence shown here is derived from an EMBL/GenBank/DDBJ whole genome shotgun (WGS) entry which is preliminary data.</text>
</comment>
<name>A0ABW5V6S7_9BACI</name>
<feature type="transmembrane region" description="Helical" evidence="8">
    <location>
        <begin position="121"/>
        <end position="145"/>
    </location>
</feature>
<keyword evidence="3" id="KW-0813">Transport</keyword>
<comment type="similarity">
    <text evidence="2">Belongs to the binding-protein-dependent transport system permease family. FecCD subfamily.</text>
</comment>
<evidence type="ECO:0000313" key="10">
    <source>
        <dbReference type="Proteomes" id="UP001597502"/>
    </source>
</evidence>
<reference evidence="10" key="1">
    <citation type="journal article" date="2019" name="Int. J. Syst. Evol. Microbiol.">
        <title>The Global Catalogue of Microorganisms (GCM) 10K type strain sequencing project: providing services to taxonomists for standard genome sequencing and annotation.</title>
        <authorList>
            <consortium name="The Broad Institute Genomics Platform"/>
            <consortium name="The Broad Institute Genome Sequencing Center for Infectious Disease"/>
            <person name="Wu L."/>
            <person name="Ma J."/>
        </authorList>
    </citation>
    <scope>NUCLEOTIDE SEQUENCE [LARGE SCALE GENOMIC DNA]</scope>
    <source>
        <strain evidence="10">TISTR 1535</strain>
    </source>
</reference>
<keyword evidence="5 8" id="KW-0812">Transmembrane</keyword>
<dbReference type="InterPro" id="IPR000522">
    <property type="entry name" value="ABC_transptr_permease_BtuC"/>
</dbReference>
<keyword evidence="7 8" id="KW-0472">Membrane</keyword>